<sequence>MFTTDLKTILQSFVKEVLFKDKELPRGGTEIWAPFDSLPDETKVKIEGMKFMVRWLAGLKDMVQPLASTLRLLTLVIERRGDISMNQHTAPFENSWLRLSAAKCMLKLCQEATYVASMTLTQFQNLAFVIHDPCLEVRDRFAQKLNKGLSTLKLPLEFLAIFALAGLDERKEFRAEVKRYLTNNITKRREYVKDHVLSNDDLLAYLPDYSLPYAIHLLAHLPFFTTYNDVPSLLKIKDCLSLLMEPLISKNENYSFSFFKRLLENIKQTKDKQAPDDSDANLKLYAVCDLALSLIISKKNISLKD</sequence>
<accession>A0A087TQG4</accession>
<gene>
    <name evidence="1" type="ORF">X975_22149</name>
</gene>
<evidence type="ECO:0000313" key="2">
    <source>
        <dbReference type="Proteomes" id="UP000054359"/>
    </source>
</evidence>
<proteinExistence type="predicted"/>
<dbReference type="Pfam" id="PF20168">
    <property type="entry name" value="PDS5"/>
    <property type="match status" value="1"/>
</dbReference>
<dbReference type="OrthoDB" id="6429416at2759"/>
<keyword evidence="2" id="KW-1185">Reference proteome</keyword>
<dbReference type="AlphaFoldDB" id="A0A087TQG4"/>
<reference evidence="1 2" key="1">
    <citation type="submission" date="2013-11" db="EMBL/GenBank/DDBJ databases">
        <title>Genome sequencing of Stegodyphus mimosarum.</title>
        <authorList>
            <person name="Bechsgaard J."/>
        </authorList>
    </citation>
    <scope>NUCLEOTIDE SEQUENCE [LARGE SCALE GENOMIC DNA]</scope>
</reference>
<feature type="non-terminal residue" evidence="1">
    <location>
        <position position="305"/>
    </location>
</feature>
<dbReference type="Proteomes" id="UP000054359">
    <property type="component" value="Unassembled WGS sequence"/>
</dbReference>
<name>A0A087TQG4_STEMI</name>
<dbReference type="EMBL" id="KK116293">
    <property type="protein sequence ID" value="KFM67353.1"/>
    <property type="molecule type" value="Genomic_DNA"/>
</dbReference>
<protein>
    <submittedName>
        <fullName evidence="1">Sister chromatid cohesion protein PDS5-like protein</fullName>
    </submittedName>
</protein>
<evidence type="ECO:0000313" key="1">
    <source>
        <dbReference type="EMBL" id="KFM67353.1"/>
    </source>
</evidence>
<organism evidence="1 2">
    <name type="scientific">Stegodyphus mimosarum</name>
    <name type="common">African social velvet spider</name>
    <dbReference type="NCBI Taxonomy" id="407821"/>
    <lineage>
        <taxon>Eukaryota</taxon>
        <taxon>Metazoa</taxon>
        <taxon>Ecdysozoa</taxon>
        <taxon>Arthropoda</taxon>
        <taxon>Chelicerata</taxon>
        <taxon>Arachnida</taxon>
        <taxon>Araneae</taxon>
        <taxon>Araneomorphae</taxon>
        <taxon>Entelegynae</taxon>
        <taxon>Eresoidea</taxon>
        <taxon>Eresidae</taxon>
        <taxon>Stegodyphus</taxon>
    </lineage>
</organism>
<dbReference type="STRING" id="407821.A0A087TQG4"/>
<dbReference type="OMA" id="TEIWAPF"/>